<proteinExistence type="predicted"/>
<dbReference type="SMART" id="SM01289">
    <property type="entry name" value="PYRIN"/>
    <property type="match status" value="2"/>
</dbReference>
<feature type="domain" description="Pyrin" evidence="1">
    <location>
        <begin position="158"/>
        <end position="248"/>
    </location>
</feature>
<accession>A0A4W6FNP6</accession>
<dbReference type="Proteomes" id="UP000314980">
    <property type="component" value="Unassembled WGS sequence"/>
</dbReference>
<feature type="domain" description="Pyrin" evidence="1">
    <location>
        <begin position="1"/>
        <end position="95"/>
    </location>
</feature>
<evidence type="ECO:0000313" key="2">
    <source>
        <dbReference type="Ensembl" id="ENSLCAP00010052088.1"/>
    </source>
</evidence>
<dbReference type="GeneTree" id="ENSGT00940000177274"/>
<dbReference type="Ensembl" id="ENSLCAT00010053439.1">
    <property type="protein sequence ID" value="ENSLCAP00010052088.1"/>
    <property type="gene ID" value="ENSLCAG00010024244.1"/>
</dbReference>
<protein>
    <recommendedName>
        <fullName evidence="1">Pyrin domain-containing protein</fullName>
    </recommendedName>
</protein>
<reference evidence="3" key="1">
    <citation type="submission" date="2015-09" db="EMBL/GenBank/DDBJ databases">
        <authorList>
            <person name="Sai Rama Sridatta P."/>
        </authorList>
    </citation>
    <scope>NUCLEOTIDE SEQUENCE [LARGE SCALE GENOMIC DNA]</scope>
</reference>
<evidence type="ECO:0000313" key="3">
    <source>
        <dbReference type="Proteomes" id="UP000314980"/>
    </source>
</evidence>
<dbReference type="SUPFAM" id="SSF47986">
    <property type="entry name" value="DEATH domain"/>
    <property type="match status" value="2"/>
</dbReference>
<sequence>MLNTSEPLLTTDLISILNDLTDDEFENFKGHLRCEALDNFSPIKMDLMLKTARQHAVDLMVQKYGLVGAVGVMGEGLKSINRNNLVKQLQAVSSGCSRYELSPLFDGAPLQSLSDIISNTVHDLVPDCDHMWFTEISQTAHSILPTKHVNTPEFIKPIRTVTKTDLISILNDLTDDEFENFKGHLRCEALDNFSPIKMDLLLKTARQHAVDLMVQKYGLVGAVGVMGEGLKSINRNNLVKQLQAVSSGAEGHRGSRFLFFNGLIY</sequence>
<organism evidence="2 3">
    <name type="scientific">Lates calcarifer</name>
    <name type="common">Barramundi</name>
    <name type="synonym">Holocentrus calcarifer</name>
    <dbReference type="NCBI Taxonomy" id="8187"/>
    <lineage>
        <taxon>Eukaryota</taxon>
        <taxon>Metazoa</taxon>
        <taxon>Chordata</taxon>
        <taxon>Craniata</taxon>
        <taxon>Vertebrata</taxon>
        <taxon>Euteleostomi</taxon>
        <taxon>Actinopterygii</taxon>
        <taxon>Neopterygii</taxon>
        <taxon>Teleostei</taxon>
        <taxon>Neoteleostei</taxon>
        <taxon>Acanthomorphata</taxon>
        <taxon>Carangaria</taxon>
        <taxon>Carangaria incertae sedis</taxon>
        <taxon>Centropomidae</taxon>
        <taxon>Lates</taxon>
    </lineage>
</organism>
<dbReference type="PROSITE" id="PS50824">
    <property type="entry name" value="DAPIN"/>
    <property type="match status" value="2"/>
</dbReference>
<evidence type="ECO:0000259" key="1">
    <source>
        <dbReference type="PROSITE" id="PS50824"/>
    </source>
</evidence>
<keyword evidence="3" id="KW-1185">Reference proteome</keyword>
<reference evidence="2" key="2">
    <citation type="submission" date="2025-08" db="UniProtKB">
        <authorList>
            <consortium name="Ensembl"/>
        </authorList>
    </citation>
    <scope>IDENTIFICATION</scope>
</reference>
<dbReference type="InterPro" id="IPR011029">
    <property type="entry name" value="DEATH-like_dom_sf"/>
</dbReference>
<dbReference type="InParanoid" id="A0A4W6FNP6"/>
<dbReference type="Pfam" id="PF02758">
    <property type="entry name" value="PYRIN"/>
    <property type="match status" value="2"/>
</dbReference>
<name>A0A4W6FNP6_LATCA</name>
<dbReference type="Gene3D" id="1.10.533.10">
    <property type="entry name" value="Death Domain, Fas"/>
    <property type="match status" value="2"/>
</dbReference>
<dbReference type="AlphaFoldDB" id="A0A4W6FNP6"/>
<reference evidence="2" key="3">
    <citation type="submission" date="2025-09" db="UniProtKB">
        <authorList>
            <consortium name="Ensembl"/>
        </authorList>
    </citation>
    <scope>IDENTIFICATION</scope>
</reference>
<dbReference type="InterPro" id="IPR004020">
    <property type="entry name" value="DAPIN"/>
</dbReference>